<reference evidence="2 3" key="1">
    <citation type="journal article" date="2007" name="PLoS Genet.">
        <title>Patterns and implications of gene gain and loss in the evolution of Prochlorococcus.</title>
        <authorList>
            <person name="Kettler G.C."/>
            <person name="Martiny A.C."/>
            <person name="Huang K."/>
            <person name="Zucker J."/>
            <person name="Coleman M.L."/>
            <person name="Rodrigue S."/>
            <person name="Chen F."/>
            <person name="Lapidus A."/>
            <person name="Ferriera S."/>
            <person name="Johnson J."/>
            <person name="Steglich C."/>
            <person name="Church G.M."/>
            <person name="Richardson P."/>
            <person name="Chisholm S.W."/>
        </authorList>
    </citation>
    <scope>NUCLEOTIDE SEQUENCE [LARGE SCALE GENOMIC DNA]</scope>
    <source>
        <strain evidence="2 3">AS9601</strain>
    </source>
</reference>
<dbReference type="AlphaFoldDB" id="A2BS33"/>
<dbReference type="EMBL" id="CP000551">
    <property type="protein sequence ID" value="ABM70594.1"/>
    <property type="molecule type" value="Genomic_DNA"/>
</dbReference>
<dbReference type="KEGG" id="pmb:A9601_13101"/>
<keyword evidence="1" id="KW-1133">Transmembrane helix</keyword>
<gene>
    <name evidence="2" type="ordered locus">A9601_13101</name>
</gene>
<organism evidence="2 3">
    <name type="scientific">Prochlorococcus marinus (strain AS9601)</name>
    <dbReference type="NCBI Taxonomy" id="146891"/>
    <lineage>
        <taxon>Bacteria</taxon>
        <taxon>Bacillati</taxon>
        <taxon>Cyanobacteriota</taxon>
        <taxon>Cyanophyceae</taxon>
        <taxon>Synechococcales</taxon>
        <taxon>Prochlorococcaceae</taxon>
        <taxon>Prochlorococcus</taxon>
    </lineage>
</organism>
<evidence type="ECO:0000256" key="1">
    <source>
        <dbReference type="SAM" id="Phobius"/>
    </source>
</evidence>
<dbReference type="eggNOG" id="ENOG5032HNQ">
    <property type="taxonomic scope" value="Bacteria"/>
</dbReference>
<dbReference type="STRING" id="146891.A9601_13101"/>
<feature type="transmembrane region" description="Helical" evidence="1">
    <location>
        <begin position="12"/>
        <end position="32"/>
    </location>
</feature>
<evidence type="ECO:0000313" key="2">
    <source>
        <dbReference type="EMBL" id="ABM70594.1"/>
    </source>
</evidence>
<keyword evidence="1" id="KW-0472">Membrane</keyword>
<dbReference type="Proteomes" id="UP000002590">
    <property type="component" value="Chromosome"/>
</dbReference>
<evidence type="ECO:0000313" key="3">
    <source>
        <dbReference type="Proteomes" id="UP000002590"/>
    </source>
</evidence>
<accession>A2BS33</accession>
<proteinExistence type="predicted"/>
<keyword evidence="1" id="KW-0812">Transmembrane</keyword>
<name>A2BS33_PROMS</name>
<dbReference type="HOGENOM" id="CLU_2344374_0_0_3"/>
<sequence length="107" mass="12850">MILQIKVFQIRKLTMTNILLILFFVIILLFFYSTRNNKSTKKTIISPTYVTFLKEQEFNPDISTDNWDLHKLRLDKFKRSQYKGLTFFVSSENKIYYLSENGDKVYC</sequence>
<protein>
    <submittedName>
        <fullName evidence="2">Possible Cytochrome b(C-terminal)/b6/petD</fullName>
    </submittedName>
</protein>